<organism evidence="9 10">
    <name type="scientific">Acerihabitans arboris</name>
    <dbReference type="NCBI Taxonomy" id="2691583"/>
    <lineage>
        <taxon>Bacteria</taxon>
        <taxon>Pseudomonadati</taxon>
        <taxon>Pseudomonadota</taxon>
        <taxon>Gammaproteobacteria</taxon>
        <taxon>Enterobacterales</taxon>
        <taxon>Pectobacteriaceae</taxon>
        <taxon>Acerihabitans</taxon>
    </lineage>
</organism>
<dbReference type="EMBL" id="WUBS01000012">
    <property type="protein sequence ID" value="NDL64402.1"/>
    <property type="molecule type" value="Genomic_DNA"/>
</dbReference>
<dbReference type="RefSeq" id="WP_162367122.1">
    <property type="nucleotide sequence ID" value="NZ_WUBS01000012.1"/>
</dbReference>
<dbReference type="SUPFAM" id="SSF56529">
    <property type="entry name" value="FAH"/>
    <property type="match status" value="1"/>
</dbReference>
<dbReference type="AlphaFoldDB" id="A0A845SLY6"/>
<evidence type="ECO:0000256" key="5">
    <source>
        <dbReference type="ARBA" id="ARBA00057150"/>
    </source>
</evidence>
<dbReference type="GO" id="GO:0019752">
    <property type="term" value="P:carboxylic acid metabolic process"/>
    <property type="evidence" value="ECO:0007669"/>
    <property type="project" value="UniProtKB-ARBA"/>
</dbReference>
<dbReference type="FunFam" id="3.90.850.10:FF:000002">
    <property type="entry name" value="2-hydroxyhepta-2,4-diene-1,7-dioate isomerase"/>
    <property type="match status" value="1"/>
</dbReference>
<dbReference type="GO" id="GO:0008704">
    <property type="term" value="F:5-carboxymethyl-2-hydroxymuconate delta-isomerase activity"/>
    <property type="evidence" value="ECO:0007669"/>
    <property type="project" value="UniProtKB-EC"/>
</dbReference>
<comment type="caution">
    <text evidence="9">The sequence shown here is derived from an EMBL/GenBank/DDBJ whole genome shotgun (WGS) entry which is preliminary data.</text>
</comment>
<evidence type="ECO:0000256" key="3">
    <source>
        <dbReference type="ARBA" id="ARBA00051258"/>
    </source>
</evidence>
<feature type="domain" description="Fumarylacetoacetase-like C-terminal" evidence="8">
    <location>
        <begin position="72"/>
        <end position="277"/>
    </location>
</feature>
<evidence type="ECO:0000259" key="8">
    <source>
        <dbReference type="Pfam" id="PF01557"/>
    </source>
</evidence>
<keyword evidence="9" id="KW-0456">Lyase</keyword>
<dbReference type="Proteomes" id="UP000461443">
    <property type="component" value="Unassembled WGS sequence"/>
</dbReference>
<comment type="pathway">
    <text evidence="7">Aromatic compound metabolism; 4-hydroxyphenylacetate degradation; pyruvate and succinate semialdehyde from 4-hydroxyphenylacetate: step 5/7.</text>
</comment>
<comment type="function">
    <text evidence="5">Decarboxylates OPET (5-oxo-pent-3-ene-1,2,5-tricarboxylic acid) into HHDD (2-hydroxy-hept-2,4-diene-1,7-dioate) and isomerizes it to OHED (2-oxo-hept-3-ene-1,7-dioate).</text>
</comment>
<dbReference type="PANTHER" id="PTHR42796:SF4">
    <property type="entry name" value="FUMARYLACETOACETATE HYDROLASE DOMAIN-CONTAINING PROTEIN 2A"/>
    <property type="match status" value="1"/>
</dbReference>
<evidence type="ECO:0000256" key="6">
    <source>
        <dbReference type="ARBA" id="ARBA00060569"/>
    </source>
</evidence>
<comment type="similarity">
    <text evidence="1">Belongs to the FAH family.</text>
</comment>
<evidence type="ECO:0000256" key="4">
    <source>
        <dbReference type="ARBA" id="ARBA00052790"/>
    </source>
</evidence>
<reference evidence="9 10" key="1">
    <citation type="submission" date="2019-12" db="EMBL/GenBank/DDBJ databases">
        <authorList>
            <person name="Lee S.D."/>
        </authorList>
    </citation>
    <scope>NUCLEOTIDE SEQUENCE [LARGE SCALE GENOMIC DNA]</scope>
    <source>
        <strain evidence="9 10">SAP-6</strain>
    </source>
</reference>
<name>A0A845SLY6_9GAMM</name>
<proteinExistence type="inferred from homology"/>
<dbReference type="GO" id="GO:0018800">
    <property type="term" value="F:5-oxopent-3-ene-1,2,5-tricarboxylate decarboxylase activity"/>
    <property type="evidence" value="ECO:0007669"/>
    <property type="project" value="UniProtKB-EC"/>
</dbReference>
<dbReference type="PANTHER" id="PTHR42796">
    <property type="entry name" value="FUMARYLACETOACETATE HYDROLASE DOMAIN-CONTAINING PROTEIN 2A-RELATED"/>
    <property type="match status" value="1"/>
</dbReference>
<protein>
    <submittedName>
        <fullName evidence="9">Ureidoglycolate lyase</fullName>
    </submittedName>
</protein>
<comment type="pathway">
    <text evidence="6">Aromatic compound metabolism; 4-hydroxyphenylacetate degradation; pyruvate and succinate semialdehyde from 4-hydroxyphenylacetate: step 4/7.</text>
</comment>
<accession>A0A845SLY6</accession>
<sequence>MKLLRYGLPGEERPGILDNGGRIRSLAAHITDIGGAALLPASLDKLRALDVTRLPLVDGQPRLGPCVGQVGKFVCIGLNYADHAAETGAAIPKEPIVFNKWVSAINGPNDDVLIPRQSHKTDWEVELGVIIGQGGRYIDERDAMGHVAGYCVVNDISEREWQIERGGTWDKGKGCDTFGPIGPWLVTADEIADPQALNLWLEVDGTRYQNGNTGTMIFGVRHIISYLSRFMSLQTGDIIATGTPPGVGMGHKPEAIFLRAGQTMRLGVEGLGEQRQRTLSA</sequence>
<evidence type="ECO:0000256" key="2">
    <source>
        <dbReference type="ARBA" id="ARBA00022723"/>
    </source>
</evidence>
<keyword evidence="10" id="KW-1185">Reference proteome</keyword>
<dbReference type="InterPro" id="IPR051121">
    <property type="entry name" value="FAH"/>
</dbReference>
<evidence type="ECO:0000313" key="9">
    <source>
        <dbReference type="EMBL" id="NDL64402.1"/>
    </source>
</evidence>
<gene>
    <name evidence="9" type="ORF">GRH90_16845</name>
</gene>
<reference evidence="9 10" key="2">
    <citation type="submission" date="2020-02" db="EMBL/GenBank/DDBJ databases">
        <title>The new genus of Enterobacteriales.</title>
        <authorList>
            <person name="Kim I.S."/>
        </authorList>
    </citation>
    <scope>NUCLEOTIDE SEQUENCE [LARGE SCALE GENOMIC DNA]</scope>
    <source>
        <strain evidence="9 10">SAP-6</strain>
    </source>
</reference>
<evidence type="ECO:0000256" key="1">
    <source>
        <dbReference type="ARBA" id="ARBA00010211"/>
    </source>
</evidence>
<dbReference type="InterPro" id="IPR011234">
    <property type="entry name" value="Fumarylacetoacetase-like_C"/>
</dbReference>
<dbReference type="InterPro" id="IPR036663">
    <property type="entry name" value="Fumarylacetoacetase_C_sf"/>
</dbReference>
<dbReference type="Gene3D" id="3.90.850.10">
    <property type="entry name" value="Fumarylacetoacetase-like, C-terminal domain"/>
    <property type="match status" value="1"/>
</dbReference>
<dbReference type="Pfam" id="PF01557">
    <property type="entry name" value="FAA_hydrolase"/>
    <property type="match status" value="1"/>
</dbReference>
<comment type="catalytic activity">
    <reaction evidence="4">
        <text>(2E,4Z)-5-hydroxypenta-2,4-diene-1,2,5-tricarboxylate = (3E,5R)-5-carboxy-2-oxohept-3-enedioate</text>
        <dbReference type="Rhea" id="RHEA:18813"/>
        <dbReference type="ChEBI" id="CHEBI:47961"/>
        <dbReference type="ChEBI" id="CHEBI:87491"/>
        <dbReference type="EC" id="5.3.3.10"/>
    </reaction>
</comment>
<comment type="catalytic activity">
    <reaction evidence="3">
        <text>(3E,5R)-5-carboxy-2-oxohept-3-enedioate + H(+) = (4Z)-2-oxohept-4-enedioate + CO2</text>
        <dbReference type="Rhea" id="RHEA:14397"/>
        <dbReference type="ChEBI" id="CHEBI:15378"/>
        <dbReference type="ChEBI" id="CHEBI:16526"/>
        <dbReference type="ChEBI" id="CHEBI:87491"/>
        <dbReference type="ChEBI" id="CHEBI:87507"/>
        <dbReference type="EC" id="4.1.1.68"/>
    </reaction>
</comment>
<evidence type="ECO:0000313" key="10">
    <source>
        <dbReference type="Proteomes" id="UP000461443"/>
    </source>
</evidence>
<dbReference type="GO" id="GO:0046872">
    <property type="term" value="F:metal ion binding"/>
    <property type="evidence" value="ECO:0007669"/>
    <property type="project" value="UniProtKB-KW"/>
</dbReference>
<evidence type="ECO:0000256" key="7">
    <source>
        <dbReference type="ARBA" id="ARBA00060680"/>
    </source>
</evidence>
<keyword evidence="2" id="KW-0479">Metal-binding</keyword>